<dbReference type="EMBL" id="JAKKUT010000002">
    <property type="protein sequence ID" value="MDG2990971.1"/>
    <property type="molecule type" value="Genomic_DNA"/>
</dbReference>
<dbReference type="RefSeq" id="WP_277866856.1">
    <property type="nucleotide sequence ID" value="NZ_JAKKUT010000002.1"/>
</dbReference>
<dbReference type="InterPro" id="IPR000160">
    <property type="entry name" value="GGDEF_dom"/>
</dbReference>
<dbReference type="SUPFAM" id="SSF55073">
    <property type="entry name" value="Nucleotide cyclase"/>
    <property type="match status" value="1"/>
</dbReference>
<protein>
    <submittedName>
        <fullName evidence="5">EAL domain-containing protein</fullName>
    </submittedName>
</protein>
<accession>A0ABT6EZC8</accession>
<dbReference type="SUPFAM" id="SSF55785">
    <property type="entry name" value="PYP-like sensor domain (PAS domain)"/>
    <property type="match status" value="2"/>
</dbReference>
<evidence type="ECO:0000259" key="3">
    <source>
        <dbReference type="PROSITE" id="PS50883"/>
    </source>
</evidence>
<sequence length="695" mass="79297">MTFSFSSAFDLDSGQDPYTIIRSSCARLPFLIAFYHPLGSLITVNQEFTSILGWDTSDLVTTDVLAACFPDPGTHQQFRDWMIQPAPGWREIPTHNRDGRLIETLWAVVKFPNGSGMICGQNITPLKHLQTSLLETSERYALLVMGINDGVWDWDLNTDEVFYSFRWKTLLGYGDDELGNHISDWLSRIHPQDVERVKLNLTLHIQGQTPHFQQEFRIQHKNSGYRWALVRGLALRDPQGKAYRISGSLTDLTEHRLAEAQLLHDALHDALTGLANRTLLFDRIAQSIRHGRRRPNYNFALLFIDIDRFKVINDSLGHSLGDKVLIEISKRLTAILRPDDTVARLGGDEFVILLDDMVSPEDALSVADRILRDMERPFMIKGETIFTNASIGIALRAKDSDQPEDYVRNADLAMYRAKLAGGQRYQIFTDDMHVMSRERLAVEINLRRALEEKELCLYYQPIYSLQDNRLKGFEALIRWQHPQEGLVGPERFIDLAEETGLIIPIGNYVLWQACQQMQAWLTEFPGDDLSISVNVSNRQFIQPKIVEQVLTTLERTQLSPHCLQLEITETMVIENPELMQQVLLDLKAHDIRLNMDDFGTGYSSLSYLARLPIDVLKIDRSFVQQIQEGDEKLEIIRAIASLACSLNLEVVAEGIETAHQVSKLRELGCQYGQGYYFDRPLSLEAATELLARTPR</sequence>
<dbReference type="Gene3D" id="3.20.20.450">
    <property type="entry name" value="EAL domain"/>
    <property type="match status" value="1"/>
</dbReference>
<dbReference type="Gene3D" id="3.30.70.270">
    <property type="match status" value="1"/>
</dbReference>
<dbReference type="SMART" id="SM00267">
    <property type="entry name" value="GGDEF"/>
    <property type="match status" value="1"/>
</dbReference>
<dbReference type="NCBIfam" id="TIGR00254">
    <property type="entry name" value="GGDEF"/>
    <property type="match status" value="1"/>
</dbReference>
<comment type="caution">
    <text evidence="5">The sequence shown here is derived from an EMBL/GenBank/DDBJ whole genome shotgun (WGS) entry which is preliminary data.</text>
</comment>
<gene>
    <name evidence="5" type="ORF">L3556_08530</name>
</gene>
<dbReference type="Gene3D" id="3.30.450.20">
    <property type="entry name" value="PAS domain"/>
    <property type="match status" value="1"/>
</dbReference>
<dbReference type="PANTHER" id="PTHR44757:SF2">
    <property type="entry name" value="BIOFILM ARCHITECTURE MAINTENANCE PROTEIN MBAA"/>
    <property type="match status" value="1"/>
</dbReference>
<evidence type="ECO:0000259" key="4">
    <source>
        <dbReference type="PROSITE" id="PS50887"/>
    </source>
</evidence>
<dbReference type="InterPro" id="IPR035965">
    <property type="entry name" value="PAS-like_dom_sf"/>
</dbReference>
<evidence type="ECO:0000313" key="5">
    <source>
        <dbReference type="EMBL" id="MDG2990971.1"/>
    </source>
</evidence>
<dbReference type="Pfam" id="PF00563">
    <property type="entry name" value="EAL"/>
    <property type="match status" value="1"/>
</dbReference>
<reference evidence="5" key="1">
    <citation type="journal article" date="2022" name="Genome Biol. Evol.">
        <title>A New Gene Family Diagnostic for Intracellular Biomineralization of Amorphous Ca Carbonates by Cyanobacteria.</title>
        <authorList>
            <person name="Benzerara K."/>
            <person name="Duprat E."/>
            <person name="Bitard-Feildel T."/>
            <person name="Caumes G."/>
            <person name="Cassier-Chauvat C."/>
            <person name="Chauvat F."/>
            <person name="Dezi M."/>
            <person name="Diop S.I."/>
            <person name="Gaschignard G."/>
            <person name="Gorgen S."/>
            <person name="Gugger M."/>
            <person name="Lopez-Garcia P."/>
            <person name="Millet M."/>
            <person name="Skouri-Panet F."/>
            <person name="Moreira D."/>
            <person name="Callebaut I."/>
        </authorList>
    </citation>
    <scope>NUCLEOTIDE SEQUENCE</scope>
    <source>
        <strain evidence="5">G9</strain>
    </source>
</reference>
<dbReference type="InterPro" id="IPR000014">
    <property type="entry name" value="PAS"/>
</dbReference>
<dbReference type="Proteomes" id="UP001154265">
    <property type="component" value="Unassembled WGS sequence"/>
</dbReference>
<dbReference type="SMART" id="SM00091">
    <property type="entry name" value="PAS"/>
    <property type="match status" value="1"/>
</dbReference>
<dbReference type="InterPro" id="IPR029787">
    <property type="entry name" value="Nucleotide_cyclase"/>
</dbReference>
<dbReference type="Pfam" id="PF00990">
    <property type="entry name" value="GGDEF"/>
    <property type="match status" value="1"/>
</dbReference>
<feature type="domain" description="PAS" evidence="1">
    <location>
        <begin position="136"/>
        <end position="208"/>
    </location>
</feature>
<evidence type="ECO:0000313" key="6">
    <source>
        <dbReference type="Proteomes" id="UP001154265"/>
    </source>
</evidence>
<dbReference type="InterPro" id="IPR043128">
    <property type="entry name" value="Rev_trsase/Diguanyl_cyclase"/>
</dbReference>
<dbReference type="InterPro" id="IPR013655">
    <property type="entry name" value="PAS_fold_3"/>
</dbReference>
<evidence type="ECO:0000259" key="2">
    <source>
        <dbReference type="PROSITE" id="PS50113"/>
    </source>
</evidence>
<evidence type="ECO:0000259" key="1">
    <source>
        <dbReference type="PROSITE" id="PS50112"/>
    </source>
</evidence>
<dbReference type="InterPro" id="IPR052155">
    <property type="entry name" value="Biofilm_reg_signaling"/>
</dbReference>
<dbReference type="PROSITE" id="PS50112">
    <property type="entry name" value="PAS"/>
    <property type="match status" value="1"/>
</dbReference>
<dbReference type="PROSITE" id="PS50887">
    <property type="entry name" value="GGDEF"/>
    <property type="match status" value="1"/>
</dbReference>
<dbReference type="SUPFAM" id="SSF141868">
    <property type="entry name" value="EAL domain-like"/>
    <property type="match status" value="1"/>
</dbReference>
<organism evidence="5 6">
    <name type="scientific">Candidatus Synechococcus calcipolaris G9</name>
    <dbReference type="NCBI Taxonomy" id="1497997"/>
    <lineage>
        <taxon>Bacteria</taxon>
        <taxon>Bacillati</taxon>
        <taxon>Cyanobacteriota</taxon>
        <taxon>Cyanophyceae</taxon>
        <taxon>Synechococcales</taxon>
        <taxon>Synechococcaceae</taxon>
        <taxon>Synechococcus</taxon>
    </lineage>
</organism>
<dbReference type="Pfam" id="PF08447">
    <property type="entry name" value="PAS_3"/>
    <property type="match status" value="1"/>
</dbReference>
<feature type="domain" description="GGDEF" evidence="4">
    <location>
        <begin position="297"/>
        <end position="430"/>
    </location>
</feature>
<dbReference type="PANTHER" id="PTHR44757">
    <property type="entry name" value="DIGUANYLATE CYCLASE DGCP"/>
    <property type="match status" value="1"/>
</dbReference>
<dbReference type="InterPro" id="IPR000700">
    <property type="entry name" value="PAS-assoc_C"/>
</dbReference>
<feature type="domain" description="EAL" evidence="3">
    <location>
        <begin position="439"/>
        <end position="694"/>
    </location>
</feature>
<name>A0ABT6EZC8_9SYNE</name>
<dbReference type="InterPro" id="IPR001610">
    <property type="entry name" value="PAC"/>
</dbReference>
<dbReference type="PROSITE" id="PS50883">
    <property type="entry name" value="EAL"/>
    <property type="match status" value="1"/>
</dbReference>
<reference evidence="5" key="2">
    <citation type="submission" date="2022-01" db="EMBL/GenBank/DDBJ databases">
        <authorList>
            <person name="Zivanovic Y."/>
            <person name="Moreira D."/>
            <person name="Lopez-Garcia P."/>
        </authorList>
    </citation>
    <scope>NUCLEOTIDE SEQUENCE</scope>
    <source>
        <strain evidence="5">G9</strain>
    </source>
</reference>
<dbReference type="PROSITE" id="PS50113">
    <property type="entry name" value="PAC"/>
    <property type="match status" value="1"/>
</dbReference>
<proteinExistence type="predicted"/>
<dbReference type="InterPro" id="IPR035919">
    <property type="entry name" value="EAL_sf"/>
</dbReference>
<dbReference type="SMART" id="SM00052">
    <property type="entry name" value="EAL"/>
    <property type="match status" value="1"/>
</dbReference>
<dbReference type="CDD" id="cd00130">
    <property type="entry name" value="PAS"/>
    <property type="match status" value="1"/>
</dbReference>
<dbReference type="NCBIfam" id="TIGR00229">
    <property type="entry name" value="sensory_box"/>
    <property type="match status" value="1"/>
</dbReference>
<dbReference type="SMART" id="SM00086">
    <property type="entry name" value="PAC"/>
    <property type="match status" value="1"/>
</dbReference>
<dbReference type="InterPro" id="IPR001633">
    <property type="entry name" value="EAL_dom"/>
</dbReference>
<keyword evidence="6" id="KW-1185">Reference proteome</keyword>
<dbReference type="CDD" id="cd01948">
    <property type="entry name" value="EAL"/>
    <property type="match status" value="1"/>
</dbReference>
<dbReference type="CDD" id="cd01949">
    <property type="entry name" value="GGDEF"/>
    <property type="match status" value="1"/>
</dbReference>
<feature type="domain" description="PAC" evidence="2">
    <location>
        <begin position="212"/>
        <end position="264"/>
    </location>
</feature>